<feature type="transmembrane region" description="Helical" evidence="1">
    <location>
        <begin position="23"/>
        <end position="45"/>
    </location>
</feature>
<evidence type="ECO:0000256" key="1">
    <source>
        <dbReference type="SAM" id="Phobius"/>
    </source>
</evidence>
<dbReference type="Proteomes" id="UP000712281">
    <property type="component" value="Unassembled WGS sequence"/>
</dbReference>
<evidence type="ECO:0000313" key="3">
    <source>
        <dbReference type="Proteomes" id="UP000712281"/>
    </source>
</evidence>
<evidence type="ECO:0000313" key="2">
    <source>
        <dbReference type="EMBL" id="KAF2541960.1"/>
    </source>
</evidence>
<proteinExistence type="predicted"/>
<name>A0A8S9G7P7_BRACR</name>
<comment type="caution">
    <text evidence="2">The sequence shown here is derived from an EMBL/GenBank/DDBJ whole genome shotgun (WGS) entry which is preliminary data.</text>
</comment>
<dbReference type="EMBL" id="QGKW02002005">
    <property type="protein sequence ID" value="KAF2541960.1"/>
    <property type="molecule type" value="Genomic_DNA"/>
</dbReference>
<reference evidence="2" key="1">
    <citation type="submission" date="2019-12" db="EMBL/GenBank/DDBJ databases">
        <title>Genome sequencing and annotation of Brassica cretica.</title>
        <authorList>
            <person name="Studholme D.J."/>
            <person name="Sarris P.F."/>
        </authorList>
    </citation>
    <scope>NUCLEOTIDE SEQUENCE</scope>
    <source>
        <strain evidence="2">PFS-001/15</strain>
        <tissue evidence="2">Leaf</tissue>
    </source>
</reference>
<accession>A0A8S9G7P7</accession>
<keyword evidence="1" id="KW-0472">Membrane</keyword>
<organism evidence="2 3">
    <name type="scientific">Brassica cretica</name>
    <name type="common">Mustard</name>
    <dbReference type="NCBI Taxonomy" id="69181"/>
    <lineage>
        <taxon>Eukaryota</taxon>
        <taxon>Viridiplantae</taxon>
        <taxon>Streptophyta</taxon>
        <taxon>Embryophyta</taxon>
        <taxon>Tracheophyta</taxon>
        <taxon>Spermatophyta</taxon>
        <taxon>Magnoliopsida</taxon>
        <taxon>eudicotyledons</taxon>
        <taxon>Gunneridae</taxon>
        <taxon>Pentapetalae</taxon>
        <taxon>rosids</taxon>
        <taxon>malvids</taxon>
        <taxon>Brassicales</taxon>
        <taxon>Brassicaceae</taxon>
        <taxon>Brassiceae</taxon>
        <taxon>Brassica</taxon>
    </lineage>
</organism>
<feature type="transmembrane region" description="Helical" evidence="1">
    <location>
        <begin position="66"/>
        <end position="85"/>
    </location>
</feature>
<protein>
    <submittedName>
        <fullName evidence="2">Uncharacterized protein</fullName>
    </submittedName>
</protein>
<dbReference type="AlphaFoldDB" id="A0A8S9G7P7"/>
<keyword evidence="1" id="KW-0812">Transmembrane</keyword>
<gene>
    <name evidence="2" type="ORF">F2Q68_00030574</name>
</gene>
<sequence length="92" mass="10749">MAHRWQFAVLLHFRTPLRVSLSFILWEGFVFLMDLCLCVLIVLNWKPDFIASRSDNCLLVLEDFKSYGGSWSLIVTVLHLVYVHIPASYQFT</sequence>
<keyword evidence="1" id="KW-1133">Transmembrane helix</keyword>